<dbReference type="Gene3D" id="3.40.50.920">
    <property type="match status" value="1"/>
</dbReference>
<dbReference type="Pfam" id="PF02780">
    <property type="entry name" value="Transketolase_C"/>
    <property type="match status" value="1"/>
</dbReference>
<dbReference type="HAMAP" id="MF_00315">
    <property type="entry name" value="DXP_synth"/>
    <property type="match status" value="1"/>
</dbReference>
<feature type="domain" description="Transketolase-like pyrimidine-binding" evidence="12">
    <location>
        <begin position="345"/>
        <end position="508"/>
    </location>
</feature>
<dbReference type="Pfam" id="PF13292">
    <property type="entry name" value="DXP_synthase_N"/>
    <property type="match status" value="3"/>
</dbReference>
<dbReference type="CDD" id="cd02007">
    <property type="entry name" value="TPP_DXS"/>
    <property type="match status" value="1"/>
</dbReference>
<evidence type="ECO:0000256" key="1">
    <source>
        <dbReference type="ARBA" id="ARBA00004980"/>
    </source>
</evidence>
<keyword evidence="7 10" id="KW-0784">Thiamine biosynthesis</keyword>
<gene>
    <name evidence="13" type="primary">dxs_3</name>
    <name evidence="10" type="synonym">dxs</name>
    <name evidence="13" type="ORF">GCM10022419_046010</name>
</gene>
<dbReference type="InterPro" id="IPR020826">
    <property type="entry name" value="Transketolase_BS"/>
</dbReference>
<evidence type="ECO:0000256" key="4">
    <source>
        <dbReference type="ARBA" id="ARBA00022679"/>
    </source>
</evidence>
<dbReference type="InterPro" id="IPR049557">
    <property type="entry name" value="Transketolase_CS"/>
</dbReference>
<evidence type="ECO:0000256" key="6">
    <source>
        <dbReference type="ARBA" id="ARBA00022842"/>
    </source>
</evidence>
<dbReference type="SUPFAM" id="SSF52922">
    <property type="entry name" value="TK C-terminal domain-like"/>
    <property type="match status" value="1"/>
</dbReference>
<keyword evidence="9 10" id="KW-0414">Isoprene biosynthesis</keyword>
<keyword evidence="5 10" id="KW-0479">Metal-binding</keyword>
<sequence length="686" mass="71857">MMTRFRAGLPAASRHTTRMSASPAASPVSAALEDLTGAEDLRGLDAGQLAELAARIRAFLIDKVCATGGHLGVNLGVVELTLALHRVFDSPRDVLLFDTGHQAYVHKILTGRAGRFDTLRQAGGLSGYPSQAESPHDWVENSHASTALSYADGIAKALHLQGELSGARDGVTDGAIEGTGAEHAGDGGRRVVAVIGDGALTGGLAWEGLNNLAARPERPVIVVLNDNGRSYAATVGGIAAHLAVLRQHAGARVGGAPPDGAPPADKNLFEQLGLAYIGPVDGHDLGALERALHHAARLRRTVVVHAVTHKGRGYPPAEADQADHMHGIGVLDPATGAPARVATGPSWTSVFGREITQIAERRRDVVAVTAAMLHPVGLTEFAERFPERVFDVGIAEQQAVCSAAGLAMAGLHPVVCVYATFLNRAFDQVLMDVALHRLPVTFVLDRAGITGPDGASHHGMWDPSVLAVVPGLRLCAPRDPARLRELLSEAVDARGPTVLRFPKATAGTDIDAIGQVDGIDILYCGDHPMDVLIVSTGTLADQALAAAWQLNADGIGVTVIDPRWALPIPAAVVRLTARHRLAITLEDATRTGGIGSAITQACADAGVPTPVRNLGLPPDFLPAGDRRLLLERSGLTADAIAATVLDSLPAVTAHTRDRRPERWPEQQPAQGPERRREPPIDAGGAP</sequence>
<comment type="cofactor">
    <cofactor evidence="10">
        <name>thiamine diphosphate</name>
        <dbReference type="ChEBI" id="CHEBI:58937"/>
    </cofactor>
    <text evidence="10">Binds 1 thiamine pyrophosphate per subunit.</text>
</comment>
<feature type="binding site" evidence="10">
    <location>
        <position position="101"/>
    </location>
    <ligand>
        <name>thiamine diphosphate</name>
        <dbReference type="ChEBI" id="CHEBI:58937"/>
    </ligand>
</feature>
<evidence type="ECO:0000256" key="2">
    <source>
        <dbReference type="ARBA" id="ARBA00011081"/>
    </source>
</evidence>
<feature type="binding site" evidence="10">
    <location>
        <begin position="142"/>
        <end position="144"/>
    </location>
    <ligand>
        <name>thiamine diphosphate</name>
        <dbReference type="ChEBI" id="CHEBI:58937"/>
    </ligand>
</feature>
<evidence type="ECO:0000256" key="11">
    <source>
        <dbReference type="SAM" id="MobiDB-lite"/>
    </source>
</evidence>
<evidence type="ECO:0000259" key="12">
    <source>
        <dbReference type="SMART" id="SM00861"/>
    </source>
</evidence>
<feature type="compositionally biased region" description="Basic and acidic residues" evidence="11">
    <location>
        <begin position="654"/>
        <end position="664"/>
    </location>
</feature>
<reference evidence="14" key="1">
    <citation type="journal article" date="2019" name="Int. J. Syst. Evol. Microbiol.">
        <title>The Global Catalogue of Microorganisms (GCM) 10K type strain sequencing project: providing services to taxonomists for standard genome sequencing and annotation.</title>
        <authorList>
            <consortium name="The Broad Institute Genomics Platform"/>
            <consortium name="The Broad Institute Genome Sequencing Center for Infectious Disease"/>
            <person name="Wu L."/>
            <person name="Ma J."/>
        </authorList>
    </citation>
    <scope>NUCLEOTIDE SEQUENCE [LARGE SCALE GENOMIC DNA]</scope>
    <source>
        <strain evidence="14">JCM 17326</strain>
    </source>
</reference>
<proteinExistence type="inferred from homology"/>
<evidence type="ECO:0000256" key="9">
    <source>
        <dbReference type="ARBA" id="ARBA00023229"/>
    </source>
</evidence>
<dbReference type="InterPro" id="IPR009014">
    <property type="entry name" value="Transketo_C/PFOR_II"/>
</dbReference>
<keyword evidence="4 10" id="KW-0808">Transferase</keyword>
<dbReference type="PANTHER" id="PTHR43322:SF5">
    <property type="entry name" value="1-DEOXY-D-XYLULOSE-5-PHOSPHATE SYNTHASE, CHLOROPLASTIC"/>
    <property type="match status" value="1"/>
</dbReference>
<comment type="caution">
    <text evidence="13">The sequence shown here is derived from an EMBL/GenBank/DDBJ whole genome shotgun (WGS) entry which is preliminary data.</text>
</comment>
<feature type="binding site" evidence="10">
    <location>
        <begin position="198"/>
        <end position="199"/>
    </location>
    <ligand>
        <name>thiamine diphosphate</name>
        <dbReference type="ChEBI" id="CHEBI:58937"/>
    </ligand>
</feature>
<evidence type="ECO:0000256" key="3">
    <source>
        <dbReference type="ARBA" id="ARBA00011738"/>
    </source>
</evidence>
<comment type="function">
    <text evidence="10">Catalyzes the acyloin condensation reaction between C atoms 2 and 3 of pyruvate and glyceraldehyde 3-phosphate to yield 1-deoxy-D-xylulose-5-phosphate (DXP).</text>
</comment>
<accession>A0ABP6X1W5</accession>
<dbReference type="EC" id="2.2.1.7" evidence="10"/>
<dbReference type="InterPro" id="IPR005475">
    <property type="entry name" value="Transketolase-like_Pyr-bd"/>
</dbReference>
<comment type="cofactor">
    <cofactor evidence="10">
        <name>Mg(2+)</name>
        <dbReference type="ChEBI" id="CHEBI:18420"/>
    </cofactor>
    <text evidence="10">Binds 1 Mg(2+) ion per subunit.</text>
</comment>
<dbReference type="SMART" id="SM00861">
    <property type="entry name" value="Transket_pyr"/>
    <property type="match status" value="1"/>
</dbReference>
<dbReference type="CDD" id="cd07033">
    <property type="entry name" value="TPP_PYR_DXS_TK_like"/>
    <property type="match status" value="1"/>
</dbReference>
<dbReference type="PROSITE" id="PS00801">
    <property type="entry name" value="TRANSKETOLASE_1"/>
    <property type="match status" value="1"/>
</dbReference>
<comment type="subunit">
    <text evidence="3 10">Homodimer.</text>
</comment>
<feature type="binding site" evidence="10">
    <location>
        <position position="314"/>
    </location>
    <ligand>
        <name>thiamine diphosphate</name>
        <dbReference type="ChEBI" id="CHEBI:58937"/>
    </ligand>
</feature>
<protein>
    <recommendedName>
        <fullName evidence="10">1-deoxy-D-xylulose-5-phosphate synthase</fullName>
        <ecNumber evidence="10">2.2.1.7</ecNumber>
    </recommendedName>
    <alternativeName>
        <fullName evidence="10">1-deoxyxylulose-5-phosphate synthase</fullName>
        <shortName evidence="10">DXP synthase</shortName>
        <shortName evidence="10">DXPS</shortName>
    </alternativeName>
</protein>
<dbReference type="NCBIfam" id="NF003933">
    <property type="entry name" value="PRK05444.2-2"/>
    <property type="match status" value="1"/>
</dbReference>
<evidence type="ECO:0000313" key="13">
    <source>
        <dbReference type="EMBL" id="GAA3560180.1"/>
    </source>
</evidence>
<dbReference type="EMBL" id="BAABDQ010000009">
    <property type="protein sequence ID" value="GAA3560180.1"/>
    <property type="molecule type" value="Genomic_DNA"/>
</dbReference>
<feature type="region of interest" description="Disordered" evidence="11">
    <location>
        <begin position="1"/>
        <end position="25"/>
    </location>
</feature>
<evidence type="ECO:0000256" key="7">
    <source>
        <dbReference type="ARBA" id="ARBA00022977"/>
    </source>
</evidence>
<dbReference type="Pfam" id="PF02779">
    <property type="entry name" value="Transket_pyr"/>
    <property type="match status" value="1"/>
</dbReference>
<comment type="catalytic activity">
    <reaction evidence="10">
        <text>D-glyceraldehyde 3-phosphate + pyruvate + H(+) = 1-deoxy-D-xylulose 5-phosphate + CO2</text>
        <dbReference type="Rhea" id="RHEA:12605"/>
        <dbReference type="ChEBI" id="CHEBI:15361"/>
        <dbReference type="ChEBI" id="CHEBI:15378"/>
        <dbReference type="ChEBI" id="CHEBI:16526"/>
        <dbReference type="ChEBI" id="CHEBI:57792"/>
        <dbReference type="ChEBI" id="CHEBI:59776"/>
        <dbReference type="EC" id="2.2.1.7"/>
    </reaction>
</comment>
<feature type="binding site" evidence="10">
    <location>
        <position position="197"/>
    </location>
    <ligand>
        <name>Mg(2+)</name>
        <dbReference type="ChEBI" id="CHEBI:18420"/>
    </ligand>
</feature>
<comment type="similarity">
    <text evidence="2 10">Belongs to the transketolase family. DXPS subfamily.</text>
</comment>
<dbReference type="InterPro" id="IPR005477">
    <property type="entry name" value="Dxylulose-5-P_synthase"/>
</dbReference>
<dbReference type="PANTHER" id="PTHR43322">
    <property type="entry name" value="1-D-DEOXYXYLULOSE 5-PHOSPHATE SYNTHASE-RELATED"/>
    <property type="match status" value="1"/>
</dbReference>
<comment type="pathway">
    <text evidence="1 10">Metabolic intermediate biosynthesis; 1-deoxy-D-xylulose 5-phosphate biosynthesis; 1-deoxy-D-xylulose 5-phosphate from D-glyceraldehyde 3-phosphate and pyruvate: step 1/1.</text>
</comment>
<evidence type="ECO:0000256" key="8">
    <source>
        <dbReference type="ARBA" id="ARBA00023052"/>
    </source>
</evidence>
<dbReference type="PROSITE" id="PS00802">
    <property type="entry name" value="TRANSKETOLASE_2"/>
    <property type="match status" value="1"/>
</dbReference>
<keyword evidence="6 10" id="KW-0460">Magnesium</keyword>
<keyword evidence="14" id="KW-1185">Reference proteome</keyword>
<name>A0ABP6X1W5_9ACTN</name>
<keyword evidence="8 10" id="KW-0786">Thiamine pyrophosphate</keyword>
<dbReference type="InterPro" id="IPR033248">
    <property type="entry name" value="Transketolase_C"/>
</dbReference>
<feature type="binding site" evidence="10">
    <location>
        <position position="227"/>
    </location>
    <ligand>
        <name>Mg(2+)</name>
        <dbReference type="ChEBI" id="CHEBI:18420"/>
    </ligand>
</feature>
<feature type="binding site" evidence="10">
    <location>
        <position position="396"/>
    </location>
    <ligand>
        <name>thiamine diphosphate</name>
        <dbReference type="ChEBI" id="CHEBI:58937"/>
    </ligand>
</feature>
<dbReference type="InterPro" id="IPR029061">
    <property type="entry name" value="THDP-binding"/>
</dbReference>
<evidence type="ECO:0000313" key="14">
    <source>
        <dbReference type="Proteomes" id="UP001500630"/>
    </source>
</evidence>
<dbReference type="Gene3D" id="3.40.50.970">
    <property type="match status" value="2"/>
</dbReference>
<evidence type="ECO:0000256" key="10">
    <source>
        <dbReference type="HAMAP-Rule" id="MF_00315"/>
    </source>
</evidence>
<organism evidence="13 14">
    <name type="scientific">Nonomuraea rosea</name>
    <dbReference type="NCBI Taxonomy" id="638574"/>
    <lineage>
        <taxon>Bacteria</taxon>
        <taxon>Bacillati</taxon>
        <taxon>Actinomycetota</taxon>
        <taxon>Actinomycetes</taxon>
        <taxon>Streptosporangiales</taxon>
        <taxon>Streptosporangiaceae</taxon>
        <taxon>Nonomuraea</taxon>
    </lineage>
</organism>
<dbReference type="SUPFAM" id="SSF52518">
    <property type="entry name" value="Thiamin diphosphate-binding fold (THDP-binding)"/>
    <property type="match status" value="2"/>
</dbReference>
<feature type="binding site" evidence="10">
    <location>
        <position position="227"/>
    </location>
    <ligand>
        <name>thiamine diphosphate</name>
        <dbReference type="ChEBI" id="CHEBI:58937"/>
    </ligand>
</feature>
<dbReference type="Proteomes" id="UP001500630">
    <property type="component" value="Unassembled WGS sequence"/>
</dbReference>
<feature type="region of interest" description="Disordered" evidence="11">
    <location>
        <begin position="651"/>
        <end position="686"/>
    </location>
</feature>
<evidence type="ECO:0000256" key="5">
    <source>
        <dbReference type="ARBA" id="ARBA00022723"/>
    </source>
</evidence>